<dbReference type="Gene3D" id="2.20.100.10">
    <property type="entry name" value="Thrombospondin type-1 (TSP1) repeat"/>
    <property type="match status" value="8"/>
</dbReference>
<name>A0A672KE66_SINGR</name>
<evidence type="ECO:0000256" key="7">
    <source>
        <dbReference type="ARBA" id="ARBA00023157"/>
    </source>
</evidence>
<keyword evidence="2" id="KW-0812">Transmembrane</keyword>
<dbReference type="GO" id="GO:0030036">
    <property type="term" value="P:actin cytoskeleton organization"/>
    <property type="evidence" value="ECO:0007669"/>
    <property type="project" value="TreeGrafter"/>
</dbReference>
<dbReference type="FunFam" id="2.20.100.10:FF:000019">
    <property type="entry name" value="Thrombospondin type 1 domain containing 7A"/>
    <property type="match status" value="1"/>
</dbReference>
<dbReference type="SMART" id="SM00209">
    <property type="entry name" value="TSP1"/>
    <property type="match status" value="9"/>
</dbReference>
<gene>
    <name evidence="11" type="primary">LOC107581677</name>
</gene>
<dbReference type="InterPro" id="IPR051418">
    <property type="entry name" value="Spondin/Thrombospondin_T1"/>
</dbReference>
<dbReference type="InterPro" id="IPR000884">
    <property type="entry name" value="TSP1_rpt"/>
</dbReference>
<dbReference type="Ensembl" id="ENSSGRT00000010528.1">
    <property type="protein sequence ID" value="ENSSGRP00000009667.1"/>
    <property type="gene ID" value="ENSSGRG00000006513.1"/>
</dbReference>
<organism evidence="11 12">
    <name type="scientific">Sinocyclocheilus grahami</name>
    <name type="common">Dianchi golden-line fish</name>
    <name type="synonym">Barbus grahami</name>
    <dbReference type="NCBI Taxonomy" id="75366"/>
    <lineage>
        <taxon>Eukaryota</taxon>
        <taxon>Metazoa</taxon>
        <taxon>Chordata</taxon>
        <taxon>Craniata</taxon>
        <taxon>Vertebrata</taxon>
        <taxon>Euteleostomi</taxon>
        <taxon>Actinopterygii</taxon>
        <taxon>Neopterygii</taxon>
        <taxon>Teleostei</taxon>
        <taxon>Ostariophysi</taxon>
        <taxon>Cypriniformes</taxon>
        <taxon>Cyprinidae</taxon>
        <taxon>Cyprininae</taxon>
        <taxon>Sinocyclocheilus</taxon>
    </lineage>
</organism>
<dbReference type="Proteomes" id="UP000472262">
    <property type="component" value="Unassembled WGS sequence"/>
</dbReference>
<dbReference type="PROSITE" id="PS50092">
    <property type="entry name" value="TSP1"/>
    <property type="match status" value="8"/>
</dbReference>
<dbReference type="InterPro" id="IPR044004">
    <property type="entry name" value="TSP1_spondin_dom"/>
</dbReference>
<dbReference type="InterPro" id="IPR036383">
    <property type="entry name" value="TSP1_rpt_sf"/>
</dbReference>
<protein>
    <submittedName>
        <fullName evidence="11">Thrombospondin type-1 domain-containing protein 7B-like</fullName>
    </submittedName>
</protein>
<evidence type="ECO:0000256" key="4">
    <source>
        <dbReference type="ARBA" id="ARBA00022737"/>
    </source>
</evidence>
<reference evidence="11" key="2">
    <citation type="submission" date="2025-09" db="UniProtKB">
        <authorList>
            <consortium name="Ensembl"/>
        </authorList>
    </citation>
    <scope>IDENTIFICATION</scope>
</reference>
<evidence type="ECO:0000256" key="2">
    <source>
        <dbReference type="ARBA" id="ARBA00022692"/>
    </source>
</evidence>
<evidence type="ECO:0000256" key="3">
    <source>
        <dbReference type="ARBA" id="ARBA00022729"/>
    </source>
</evidence>
<dbReference type="FunFam" id="2.20.100.10:FF:000017">
    <property type="entry name" value="Thrombospondin type 1 domain containing 7A"/>
    <property type="match status" value="1"/>
</dbReference>
<accession>A0A672KE66</accession>
<dbReference type="FunFam" id="2.20.100.10:FF:000018">
    <property type="entry name" value="Thrombospondin type 1 domain containing 7A"/>
    <property type="match status" value="1"/>
</dbReference>
<feature type="domain" description="Spondin-like TSP1" evidence="9">
    <location>
        <begin position="863"/>
        <end position="908"/>
    </location>
</feature>
<feature type="domain" description="Spondin-like TSP1" evidence="9">
    <location>
        <begin position="1113"/>
        <end position="1166"/>
    </location>
</feature>
<dbReference type="Pfam" id="PF19028">
    <property type="entry name" value="TSP1_spondin"/>
    <property type="match status" value="4"/>
</dbReference>
<evidence type="ECO:0000256" key="5">
    <source>
        <dbReference type="ARBA" id="ARBA00022989"/>
    </source>
</evidence>
<comment type="subcellular location">
    <subcellularLocation>
        <location evidence="1">Membrane</location>
        <topology evidence="1">Single-pass type I membrane protein</topology>
    </subcellularLocation>
</comment>
<reference evidence="11" key="1">
    <citation type="submission" date="2025-08" db="UniProtKB">
        <authorList>
            <consortium name="Ensembl"/>
        </authorList>
    </citation>
    <scope>IDENTIFICATION</scope>
</reference>
<keyword evidence="3" id="KW-0732">Signal</keyword>
<dbReference type="FunFam" id="2.20.100.10:FF:000031">
    <property type="entry name" value="Thrombospondin type 1 domain containing 7A"/>
    <property type="match status" value="1"/>
</dbReference>
<dbReference type="PANTHER" id="PTHR11311">
    <property type="entry name" value="SPONDIN"/>
    <property type="match status" value="1"/>
</dbReference>
<keyword evidence="4" id="KW-0677">Repeat</keyword>
<dbReference type="SUPFAM" id="SSF82895">
    <property type="entry name" value="TSP-1 type 1 repeat"/>
    <property type="match status" value="7"/>
</dbReference>
<dbReference type="Pfam" id="PF23308">
    <property type="entry name" value="TSP1_TSH7A-B_C"/>
    <property type="match status" value="1"/>
</dbReference>
<feature type="domain" description="Spondin-like TSP1" evidence="9">
    <location>
        <begin position="290"/>
        <end position="343"/>
    </location>
</feature>
<feature type="domain" description="Thrombospondin type-1" evidence="10">
    <location>
        <begin position="1354"/>
        <end position="1382"/>
    </location>
</feature>
<proteinExistence type="predicted"/>
<keyword evidence="7" id="KW-1015">Disulfide bond</keyword>
<evidence type="ECO:0000313" key="11">
    <source>
        <dbReference type="Ensembl" id="ENSSGRP00000009667.1"/>
    </source>
</evidence>
<dbReference type="InterPro" id="IPR056991">
    <property type="entry name" value="TSP1_TSH7A-B_C"/>
</dbReference>
<keyword evidence="8" id="KW-0325">Glycoprotein</keyword>
<evidence type="ECO:0000259" key="9">
    <source>
        <dbReference type="Pfam" id="PF19028"/>
    </source>
</evidence>
<dbReference type="Pfam" id="PF00090">
    <property type="entry name" value="TSP_1"/>
    <property type="match status" value="3"/>
</dbReference>
<evidence type="ECO:0000313" key="12">
    <source>
        <dbReference type="Proteomes" id="UP000472262"/>
    </source>
</evidence>
<keyword evidence="12" id="KW-1185">Reference proteome</keyword>
<evidence type="ECO:0000256" key="6">
    <source>
        <dbReference type="ARBA" id="ARBA00023136"/>
    </source>
</evidence>
<dbReference type="InParanoid" id="A0A672KE66"/>
<evidence type="ECO:0000256" key="1">
    <source>
        <dbReference type="ARBA" id="ARBA00004479"/>
    </source>
</evidence>
<keyword evidence="5" id="KW-1133">Transmembrane helix</keyword>
<feature type="domain" description="Spondin-like TSP1" evidence="9">
    <location>
        <begin position="118"/>
        <end position="167"/>
    </location>
</feature>
<keyword evidence="6" id="KW-0472">Membrane</keyword>
<dbReference type="GO" id="GO:0005886">
    <property type="term" value="C:plasma membrane"/>
    <property type="evidence" value="ECO:0007669"/>
    <property type="project" value="TreeGrafter"/>
</dbReference>
<evidence type="ECO:0000256" key="8">
    <source>
        <dbReference type="ARBA" id="ARBA00023180"/>
    </source>
</evidence>
<dbReference type="PANTHER" id="PTHR11311:SF7">
    <property type="entry name" value="THROMBOSPONDIN TYPE-1 DOMAIN-CONTAINING PROTEIN 7B"/>
    <property type="match status" value="1"/>
</dbReference>
<dbReference type="FunFam" id="2.20.100.10:FF:000015">
    <property type="entry name" value="Thrombospondin, type I, domain containing 7A"/>
    <property type="match status" value="1"/>
</dbReference>
<evidence type="ECO:0000259" key="10">
    <source>
        <dbReference type="Pfam" id="PF23308"/>
    </source>
</evidence>
<sequence>GSAGLQSRSVWCVHSEGWSTHQSNCFPSDRPPHQRVCVKMCEWQKDLFEWRLSPWGPCTLSPLLPASRCVTAQRGVQSRDVVCVKRTNGTTVSQHVCEAFSAVPEGEQACLLPCPIDCVVSAFTHWSTCSRTCGSALQQRTRHVLAAPLYGGADCPSLTQTRPCNHEKAHPALCPSDQQEYSYSLWVGPWSPCRLKGTAPVGKTTVDFGFGLEGKKTVKASYTIKHYAEINYHQNHYDERGHKVSWEITIGYQTRQLRCTRSDGKNAMLSLCDHDNSLVNFRSCVMPRDCKVSDWSQWSPCSKTCRTSDQSPGFRIRSRSLQRAAIGGGEPCPALEEKANCNVLEDTLPLCPRFEWRVTNWKPCQVTPLLSQQDHRHNNSSILCGRGIRTREAYCVRIHDNTVPSQSKNSVFRVINRPVGRNLCTGPLPLLAESCFIPCQKHCPLTPWSPWGPCLHDNCLEPQGRRGFRVRARSVINESWVESDSCPHVSEAMTCDDPVCFQWRVTSQGPCVSQNGSCGPGFQEQTLECLIATDETVSLKKRDPPPIRQTCEMPCPWDCVLGHWSRWTSCSQSCSNKHQEGKQSRSRLVLALPGKCEFGLNIWFTNPVLYGKYPNVIKHVMLNMVMCITTRCANKIQNVHKVSLDVSQTLQHVFCALMFPGRWQTHRWHQCILVADSVRQAVGGPAEACGIGLETREVTCVRVLDSPADMTDCVRWVGLMPVPVRECRNAVRDECSFTSWSRFSLCQGCGSWRTRSRSLIGRSKKHWRCQQEESFPLMEKEACPCSEYHTQPQGPWSPCLLSPAKNIAGHPFIQGRKNSECGHGKRFRALACLDHMGRLVEPALCSSPGFEEESCHVPCSTDCKLSEWSNWSACSASCGGGVKVRSQWLREKPFNGGRPCPKLNYKNQQVSEVLPCYSDCSQYVWEVESWSMCVLNPPNNLTNAEPPQPVCGEGFRTGKIRGGENQDEVVDDSLCDQEEKPITVETCLLPCPAHCVTSEWSQWTKCTVDCNEGDLRWRSRSVLRWPEGDHTCPDLNQTQACINMTCLKYAYVYSDWSSCQLSENAVCGRGIKTRLLNCVRSDGKMVELSTCKELGPSRGKLSAPCEVGCPVNCLITEWSTWSECSHTCGSQSQMTRSRAVLQPAGEGGRPCPSQLSQTRPCPIRPCYSWILGDWRACRVEGADCGEGESRREISCVVHWGSLSGPPQSVPVEDKMCVGNSQSRVSEMELPQPCTIPCPGECHLTKWSPWSLCQLLCLDGRSFETWGRQARSRAIVTQVPENQDTCPSQMYETRPCRGGTCLSYEWMTGEWRHNRRLVWCQRSDGVNVTGVHYSVTMLPYHSDDGSHKRSPSFGQNGVCGCEKGFTEVMTSHGFLDYCTRIPGLDHKKADVKTTAGRLRPEHARNKNHIKDWALQPLGPGTTNTHILRVGNIIIRSPFYITGGAKSDALVFFHTLAEKGLPKKFTVLFFFTVSGLIDAPGTH</sequence>
<dbReference type="FunFam" id="2.20.100.10:FF:000027">
    <property type="entry name" value="Thrombospondin type 1 domain containing 7A"/>
    <property type="match status" value="1"/>
</dbReference>